<dbReference type="EMBL" id="CAAGRJ010004012">
    <property type="protein sequence ID" value="VFV21965.1"/>
    <property type="molecule type" value="Genomic_DNA"/>
</dbReference>
<accession>A0A485MLU9</accession>
<feature type="compositionally biased region" description="Low complexity" evidence="3">
    <location>
        <begin position="157"/>
        <end position="167"/>
    </location>
</feature>
<feature type="domain" description="Small ribosomal subunit protein uS2 C-terminal" evidence="4">
    <location>
        <begin position="82"/>
        <end position="146"/>
    </location>
</feature>
<evidence type="ECO:0000313" key="6">
    <source>
        <dbReference type="Proteomes" id="UP000386466"/>
    </source>
</evidence>
<dbReference type="PANTHER" id="PTHR11489">
    <property type="entry name" value="40S RIBOSOMAL PROTEIN SA"/>
    <property type="match status" value="1"/>
</dbReference>
<keyword evidence="2" id="KW-0687">Ribonucleoprotein</keyword>
<keyword evidence="6" id="KW-1185">Reference proteome</keyword>
<sequence length="167" mass="17786">MNGYLHRKSEENLGEKLPLAAHAVVAIENPAGVSVTSSSSPDQRAVLKCAAGATPVAGRFALEPSPSRSGKPPQSHVMLGLYFYRDREDMEKQAQATAEKAVTKEDFWGKRTAPAPGFTATPPEVADWSAGVLVRSGPTQQFPAEAWGAQSPPKTGLRLPLLRPLNG</sequence>
<dbReference type="Pfam" id="PF16122">
    <property type="entry name" value="40S_SA_C"/>
    <property type="match status" value="1"/>
</dbReference>
<evidence type="ECO:0000313" key="5">
    <source>
        <dbReference type="EMBL" id="VFV21965.1"/>
    </source>
</evidence>
<dbReference type="InterPro" id="IPR005707">
    <property type="entry name" value="Ribosomal_uS2_euk/arc"/>
</dbReference>
<keyword evidence="1 5" id="KW-0689">Ribosomal protein</keyword>
<proteinExistence type="predicted"/>
<dbReference type="Proteomes" id="UP000386466">
    <property type="component" value="Unassembled WGS sequence"/>
</dbReference>
<name>A0A485MLU9_LYNPA</name>
<evidence type="ECO:0000256" key="2">
    <source>
        <dbReference type="ARBA" id="ARBA00023274"/>
    </source>
</evidence>
<dbReference type="Gene3D" id="3.40.50.10490">
    <property type="entry name" value="Glucose-6-phosphate isomerase like protein, domain 1"/>
    <property type="match status" value="1"/>
</dbReference>
<dbReference type="GO" id="GO:0015935">
    <property type="term" value="C:small ribosomal subunit"/>
    <property type="evidence" value="ECO:0007669"/>
    <property type="project" value="InterPro"/>
</dbReference>
<dbReference type="InterPro" id="IPR032281">
    <property type="entry name" value="Ribosomal_uS2_C"/>
</dbReference>
<dbReference type="AlphaFoldDB" id="A0A485MLU9"/>
<evidence type="ECO:0000256" key="1">
    <source>
        <dbReference type="ARBA" id="ARBA00022980"/>
    </source>
</evidence>
<evidence type="ECO:0000259" key="4">
    <source>
        <dbReference type="Pfam" id="PF16122"/>
    </source>
</evidence>
<protein>
    <submittedName>
        <fullName evidence="5">40s ribosomal protein sa-like</fullName>
    </submittedName>
</protein>
<dbReference type="GO" id="GO:0006412">
    <property type="term" value="P:translation"/>
    <property type="evidence" value="ECO:0007669"/>
    <property type="project" value="InterPro"/>
</dbReference>
<reference evidence="5 6" key="1">
    <citation type="submission" date="2019-01" db="EMBL/GenBank/DDBJ databases">
        <authorList>
            <person name="Alioto T."/>
            <person name="Alioto T."/>
        </authorList>
    </citation>
    <scope>NUCLEOTIDE SEQUENCE [LARGE SCALE GENOMIC DNA]</scope>
</reference>
<evidence type="ECO:0000256" key="3">
    <source>
        <dbReference type="SAM" id="MobiDB-lite"/>
    </source>
</evidence>
<feature type="region of interest" description="Disordered" evidence="3">
    <location>
        <begin position="143"/>
        <end position="167"/>
    </location>
</feature>
<organism evidence="5 6">
    <name type="scientific">Lynx pardinus</name>
    <name type="common">Iberian lynx</name>
    <name type="synonym">Felis pardina</name>
    <dbReference type="NCBI Taxonomy" id="191816"/>
    <lineage>
        <taxon>Eukaryota</taxon>
        <taxon>Metazoa</taxon>
        <taxon>Chordata</taxon>
        <taxon>Craniata</taxon>
        <taxon>Vertebrata</taxon>
        <taxon>Euteleostomi</taxon>
        <taxon>Mammalia</taxon>
        <taxon>Eutheria</taxon>
        <taxon>Laurasiatheria</taxon>
        <taxon>Carnivora</taxon>
        <taxon>Feliformia</taxon>
        <taxon>Felidae</taxon>
        <taxon>Felinae</taxon>
        <taxon>Lynx</taxon>
    </lineage>
</organism>
<dbReference type="GO" id="GO:0003735">
    <property type="term" value="F:structural constituent of ribosome"/>
    <property type="evidence" value="ECO:0007669"/>
    <property type="project" value="InterPro"/>
</dbReference>
<gene>
    <name evidence="5" type="ORF">LYPA_23C001744</name>
</gene>